<comment type="caution">
    <text evidence="9">The sequence shown here is derived from an EMBL/GenBank/DDBJ whole genome shotgun (WGS) entry which is preliminary data.</text>
</comment>
<protein>
    <recommendedName>
        <fullName evidence="8">Radical SAM core domain-containing protein</fullName>
    </recommendedName>
</protein>
<feature type="non-terminal residue" evidence="9">
    <location>
        <position position="308"/>
    </location>
</feature>
<evidence type="ECO:0000256" key="5">
    <source>
        <dbReference type="ARBA" id="ARBA00023002"/>
    </source>
</evidence>
<dbReference type="InterPro" id="IPR013785">
    <property type="entry name" value="Aldolase_TIM"/>
</dbReference>
<evidence type="ECO:0000256" key="3">
    <source>
        <dbReference type="ARBA" id="ARBA00022691"/>
    </source>
</evidence>
<evidence type="ECO:0000256" key="1">
    <source>
        <dbReference type="ARBA" id="ARBA00001966"/>
    </source>
</evidence>
<accession>A0A1G2R608</accession>
<dbReference type="InterPro" id="IPR000385">
    <property type="entry name" value="MoaA_NifB_PqqE_Fe-S-bd_CS"/>
</dbReference>
<evidence type="ECO:0000256" key="6">
    <source>
        <dbReference type="ARBA" id="ARBA00023004"/>
    </source>
</evidence>
<feature type="domain" description="Radical SAM core" evidence="8">
    <location>
        <begin position="20"/>
        <end position="226"/>
    </location>
</feature>
<dbReference type="InterPro" id="IPR007197">
    <property type="entry name" value="rSAM"/>
</dbReference>
<gene>
    <name evidence="9" type="ORF">A3D59_02740</name>
</gene>
<dbReference type="CDD" id="cd01335">
    <property type="entry name" value="Radical_SAM"/>
    <property type="match status" value="1"/>
</dbReference>
<organism evidence="9 10">
    <name type="scientific">Candidatus Wildermuthbacteria bacterium RIFCSPHIGHO2_02_FULL_47_17</name>
    <dbReference type="NCBI Taxonomy" id="1802452"/>
    <lineage>
        <taxon>Bacteria</taxon>
        <taxon>Candidatus Wildermuthiibacteriota</taxon>
    </lineage>
</organism>
<comment type="cofactor">
    <cofactor evidence="1">
        <name>[4Fe-4S] cluster</name>
        <dbReference type="ChEBI" id="CHEBI:49883"/>
    </cofactor>
</comment>
<evidence type="ECO:0000313" key="10">
    <source>
        <dbReference type="Proteomes" id="UP000179258"/>
    </source>
</evidence>
<evidence type="ECO:0000256" key="7">
    <source>
        <dbReference type="ARBA" id="ARBA00023014"/>
    </source>
</evidence>
<reference evidence="9 10" key="1">
    <citation type="journal article" date="2016" name="Nat. Commun.">
        <title>Thousands of microbial genomes shed light on interconnected biogeochemical processes in an aquifer system.</title>
        <authorList>
            <person name="Anantharaman K."/>
            <person name="Brown C.T."/>
            <person name="Hug L.A."/>
            <person name="Sharon I."/>
            <person name="Castelle C.J."/>
            <person name="Probst A.J."/>
            <person name="Thomas B.C."/>
            <person name="Singh A."/>
            <person name="Wilkins M.J."/>
            <person name="Karaoz U."/>
            <person name="Brodie E.L."/>
            <person name="Williams K.H."/>
            <person name="Hubbard S.S."/>
            <person name="Banfield J.F."/>
        </authorList>
    </citation>
    <scope>NUCLEOTIDE SEQUENCE [LARGE SCALE GENOMIC DNA]</scope>
</reference>
<keyword evidence="5" id="KW-0560">Oxidoreductase</keyword>
<sequence length="308" mass="34421">MKSISRIRTISTIPRIFYNFLTHKPLALSFDIAGACNLNCPYCYWQKSKRQTQLPLDKIVGLVKEYRRQGVIHATWVGGEPTLRPDVLQAVTPIFPINWIVTNGIPIKHPSFPNFDIFSLPNTSIIVSLDGVGEVHDQSRLHPGLYTVIKKRFWNKPVLTTTTLHQANKDQPAKLLKEWSQSGILGMTFEFATPIGRPADSHHDLVGQDRDAVIDQLLALKSVYGRFLANSTRGLNMLRSNNLKKWTGPARCPTAKFTISLDEVGQRKFPCVLGSSPDNPRGLKPACGSCGCHVPTIISGIKHFDWQT</sequence>
<keyword evidence="2" id="KW-0004">4Fe-4S</keyword>
<evidence type="ECO:0000313" key="9">
    <source>
        <dbReference type="EMBL" id="OHA67998.1"/>
    </source>
</evidence>
<dbReference type="SUPFAM" id="SSF102114">
    <property type="entry name" value="Radical SAM enzymes"/>
    <property type="match status" value="1"/>
</dbReference>
<dbReference type="Gene3D" id="3.20.20.70">
    <property type="entry name" value="Aldolase class I"/>
    <property type="match status" value="1"/>
</dbReference>
<dbReference type="GO" id="GO:0051539">
    <property type="term" value="F:4 iron, 4 sulfur cluster binding"/>
    <property type="evidence" value="ECO:0007669"/>
    <property type="project" value="UniProtKB-KW"/>
</dbReference>
<keyword evidence="3" id="KW-0949">S-adenosyl-L-methionine</keyword>
<dbReference type="SFLD" id="SFLDS00029">
    <property type="entry name" value="Radical_SAM"/>
    <property type="match status" value="1"/>
</dbReference>
<keyword evidence="6" id="KW-0408">Iron</keyword>
<dbReference type="Proteomes" id="UP000179258">
    <property type="component" value="Unassembled WGS sequence"/>
</dbReference>
<name>A0A1G2R608_9BACT</name>
<dbReference type="Pfam" id="PF04055">
    <property type="entry name" value="Radical_SAM"/>
    <property type="match status" value="1"/>
</dbReference>
<keyword evidence="7" id="KW-0411">Iron-sulfur</keyword>
<dbReference type="InterPro" id="IPR050377">
    <property type="entry name" value="Radical_SAM_PqqE_MftC-like"/>
</dbReference>
<dbReference type="AlphaFoldDB" id="A0A1G2R608"/>
<dbReference type="PANTHER" id="PTHR11228:SF7">
    <property type="entry name" value="PQQA PEPTIDE CYCLASE"/>
    <property type="match status" value="1"/>
</dbReference>
<evidence type="ECO:0000259" key="8">
    <source>
        <dbReference type="PROSITE" id="PS51918"/>
    </source>
</evidence>
<dbReference type="PANTHER" id="PTHR11228">
    <property type="entry name" value="RADICAL SAM DOMAIN PROTEIN"/>
    <property type="match status" value="1"/>
</dbReference>
<dbReference type="EMBL" id="MHTX01000027">
    <property type="protein sequence ID" value="OHA67998.1"/>
    <property type="molecule type" value="Genomic_DNA"/>
</dbReference>
<dbReference type="GO" id="GO:0016491">
    <property type="term" value="F:oxidoreductase activity"/>
    <property type="evidence" value="ECO:0007669"/>
    <property type="project" value="UniProtKB-KW"/>
</dbReference>
<evidence type="ECO:0000256" key="4">
    <source>
        <dbReference type="ARBA" id="ARBA00022723"/>
    </source>
</evidence>
<dbReference type="PROSITE" id="PS51918">
    <property type="entry name" value="RADICAL_SAM"/>
    <property type="match status" value="1"/>
</dbReference>
<dbReference type="SFLD" id="SFLDG01067">
    <property type="entry name" value="SPASM/twitch_domain_containing"/>
    <property type="match status" value="1"/>
</dbReference>
<dbReference type="PROSITE" id="PS01305">
    <property type="entry name" value="MOAA_NIFB_PQQE"/>
    <property type="match status" value="1"/>
</dbReference>
<dbReference type="InterPro" id="IPR058240">
    <property type="entry name" value="rSAM_sf"/>
</dbReference>
<evidence type="ECO:0000256" key="2">
    <source>
        <dbReference type="ARBA" id="ARBA00022485"/>
    </source>
</evidence>
<dbReference type="GO" id="GO:0046872">
    <property type="term" value="F:metal ion binding"/>
    <property type="evidence" value="ECO:0007669"/>
    <property type="project" value="UniProtKB-KW"/>
</dbReference>
<keyword evidence="4" id="KW-0479">Metal-binding</keyword>
<proteinExistence type="predicted"/>